<keyword evidence="9" id="KW-0812">Transmembrane</keyword>
<evidence type="ECO:0000256" key="2">
    <source>
        <dbReference type="ARBA" id="ARBA00022527"/>
    </source>
</evidence>
<name>A0A1R4K323_9MICO</name>
<evidence type="ECO:0000256" key="5">
    <source>
        <dbReference type="ARBA" id="ARBA00022777"/>
    </source>
</evidence>
<dbReference type="InterPro" id="IPR000719">
    <property type="entry name" value="Prot_kinase_dom"/>
</dbReference>
<keyword evidence="3" id="KW-0808">Transferase</keyword>
<evidence type="ECO:0000256" key="9">
    <source>
        <dbReference type="SAM" id="Phobius"/>
    </source>
</evidence>
<feature type="domain" description="Protein kinase" evidence="10">
    <location>
        <begin position="15"/>
        <end position="277"/>
    </location>
</feature>
<keyword evidence="9" id="KW-0472">Membrane</keyword>
<dbReference type="Pfam" id="PF00069">
    <property type="entry name" value="Pkinase"/>
    <property type="match status" value="1"/>
</dbReference>
<feature type="binding site" evidence="7">
    <location>
        <position position="44"/>
    </location>
    <ligand>
        <name>ATP</name>
        <dbReference type="ChEBI" id="CHEBI:30616"/>
    </ligand>
</feature>
<evidence type="ECO:0000256" key="6">
    <source>
        <dbReference type="ARBA" id="ARBA00022840"/>
    </source>
</evidence>
<evidence type="ECO:0000313" key="11">
    <source>
        <dbReference type="EMBL" id="SJN38592.1"/>
    </source>
</evidence>
<dbReference type="Proteomes" id="UP000196778">
    <property type="component" value="Unassembled WGS sequence"/>
</dbReference>
<evidence type="ECO:0000256" key="1">
    <source>
        <dbReference type="ARBA" id="ARBA00012513"/>
    </source>
</evidence>
<dbReference type="EC" id="2.7.11.1" evidence="1"/>
<dbReference type="PANTHER" id="PTHR43289">
    <property type="entry name" value="MITOGEN-ACTIVATED PROTEIN KINASE KINASE KINASE 20-RELATED"/>
    <property type="match status" value="1"/>
</dbReference>
<gene>
    <name evidence="11" type="ORF">FM119_11025</name>
</gene>
<keyword evidence="4 7" id="KW-0547">Nucleotide-binding</keyword>
<organism evidence="11 12">
    <name type="scientific">Mycetocola reblochoni REB411</name>
    <dbReference type="NCBI Taxonomy" id="1255698"/>
    <lineage>
        <taxon>Bacteria</taxon>
        <taxon>Bacillati</taxon>
        <taxon>Actinomycetota</taxon>
        <taxon>Actinomycetes</taxon>
        <taxon>Micrococcales</taxon>
        <taxon>Microbacteriaceae</taxon>
        <taxon>Mycetocola</taxon>
    </lineage>
</organism>
<keyword evidence="6 7" id="KW-0067">ATP-binding</keyword>
<evidence type="ECO:0000256" key="3">
    <source>
        <dbReference type="ARBA" id="ARBA00022679"/>
    </source>
</evidence>
<keyword evidence="5 11" id="KW-0418">Kinase</keyword>
<dbReference type="InterPro" id="IPR017441">
    <property type="entry name" value="Protein_kinase_ATP_BS"/>
</dbReference>
<evidence type="ECO:0000256" key="4">
    <source>
        <dbReference type="ARBA" id="ARBA00022741"/>
    </source>
</evidence>
<protein>
    <recommendedName>
        <fullName evidence="1">non-specific serine/threonine protein kinase</fullName>
        <ecNumber evidence="1">2.7.11.1</ecNumber>
    </recommendedName>
</protein>
<accession>A0A1R4K323</accession>
<dbReference type="EMBL" id="FUKR01000061">
    <property type="protein sequence ID" value="SJN38592.1"/>
    <property type="molecule type" value="Genomic_DNA"/>
</dbReference>
<evidence type="ECO:0000256" key="8">
    <source>
        <dbReference type="SAM" id="MobiDB-lite"/>
    </source>
</evidence>
<dbReference type="AlphaFoldDB" id="A0A1R4K323"/>
<evidence type="ECO:0000256" key="7">
    <source>
        <dbReference type="PROSITE-ProRule" id="PRU10141"/>
    </source>
</evidence>
<keyword evidence="9" id="KW-1133">Transmembrane helix</keyword>
<feature type="transmembrane region" description="Helical" evidence="9">
    <location>
        <begin position="352"/>
        <end position="373"/>
    </location>
</feature>
<dbReference type="RefSeq" id="WP_245827452.1">
    <property type="nucleotide sequence ID" value="NZ_FUKR01000061.1"/>
</dbReference>
<dbReference type="Gene3D" id="1.10.510.10">
    <property type="entry name" value="Transferase(Phosphotransferase) domain 1"/>
    <property type="match status" value="1"/>
</dbReference>
<dbReference type="PROSITE" id="PS00108">
    <property type="entry name" value="PROTEIN_KINASE_ST"/>
    <property type="match status" value="1"/>
</dbReference>
<dbReference type="PROSITE" id="PS50011">
    <property type="entry name" value="PROTEIN_KINASE_DOM"/>
    <property type="match status" value="1"/>
</dbReference>
<dbReference type="GO" id="GO:0005524">
    <property type="term" value="F:ATP binding"/>
    <property type="evidence" value="ECO:0007669"/>
    <property type="project" value="UniProtKB-UniRule"/>
</dbReference>
<dbReference type="GO" id="GO:0004674">
    <property type="term" value="F:protein serine/threonine kinase activity"/>
    <property type="evidence" value="ECO:0007669"/>
    <property type="project" value="UniProtKB-KW"/>
</dbReference>
<keyword evidence="2 11" id="KW-0723">Serine/threonine-protein kinase</keyword>
<dbReference type="PROSITE" id="PS00107">
    <property type="entry name" value="PROTEIN_KINASE_ATP"/>
    <property type="match status" value="1"/>
</dbReference>
<dbReference type="InterPro" id="IPR008271">
    <property type="entry name" value="Ser/Thr_kinase_AS"/>
</dbReference>
<dbReference type="InterPro" id="IPR011009">
    <property type="entry name" value="Kinase-like_dom_sf"/>
</dbReference>
<feature type="compositionally biased region" description="Basic and acidic residues" evidence="8">
    <location>
        <begin position="331"/>
        <end position="342"/>
    </location>
</feature>
<keyword evidence="12" id="KW-1185">Reference proteome</keyword>
<dbReference type="PANTHER" id="PTHR43289:SF6">
    <property type="entry name" value="SERINE_THREONINE-PROTEIN KINASE NEKL-3"/>
    <property type="match status" value="1"/>
</dbReference>
<evidence type="ECO:0000259" key="10">
    <source>
        <dbReference type="PROSITE" id="PS50011"/>
    </source>
</evidence>
<dbReference type="CDD" id="cd14014">
    <property type="entry name" value="STKc_PknB_like"/>
    <property type="match status" value="1"/>
</dbReference>
<reference evidence="12" key="1">
    <citation type="submission" date="2017-02" db="EMBL/GenBank/DDBJ databases">
        <authorList>
            <person name="Dridi B."/>
        </authorList>
    </citation>
    <scope>NUCLEOTIDE SEQUENCE [LARGE SCALE GENOMIC DNA]</scope>
    <source>
        <strain evidence="12">EB411</strain>
    </source>
</reference>
<dbReference type="Gene3D" id="3.30.200.20">
    <property type="entry name" value="Phosphorylase Kinase, domain 1"/>
    <property type="match status" value="1"/>
</dbReference>
<dbReference type="SUPFAM" id="SSF56112">
    <property type="entry name" value="Protein kinase-like (PK-like)"/>
    <property type="match status" value="1"/>
</dbReference>
<evidence type="ECO:0000313" key="12">
    <source>
        <dbReference type="Proteomes" id="UP000196778"/>
    </source>
</evidence>
<sequence>MARRLPGDPPTLSGYTYVRALGTGGFADVHLYEQSMPRRTIAVKVLLPDAVDGELRAAFLQETTMLAQLSTHPSVLTMYEAGIAPDGRPYLVTEYCPDNYGDRSRGGALGVPEVLGVGIAVGSVLETAHRAGVLHRDIKPANVLVTAYGKPVLADFGIAATVSRAESDESVGISVPWSAPEVLSGASRGGVATELWSFGAMLYALLTGRSPFEQPGGDNAREAIADRIRGRKAPRPIERQDVPAALLDLIAACLDRDPSRRPASMLDALRELQRAELELQLRPSTLEIPGDTATELSRVLAAAAAAERDAPAAAAPVRSRRRRPAATETGPDDRTSIRTLDRRPPRRRPLRWLVAAAGALLAAGVVTAVVLSIPRGVPAVDRLHAEPADGAVQFSWDPAADDARYQVRVDGEPAVQQDTTGYRAEASAGDRVCATVAVILADGRLGEPSQAQCARAGQDR</sequence>
<feature type="region of interest" description="Disordered" evidence="8">
    <location>
        <begin position="310"/>
        <end position="342"/>
    </location>
</feature>
<proteinExistence type="predicted"/>
<dbReference type="SMART" id="SM00220">
    <property type="entry name" value="S_TKc"/>
    <property type="match status" value="1"/>
</dbReference>